<name>A0A067PHH9_9AGAM</name>
<proteinExistence type="predicted"/>
<reference evidence="2" key="1">
    <citation type="journal article" date="2014" name="Proc. Natl. Acad. Sci. U.S.A.">
        <title>Extensive sampling of basidiomycete genomes demonstrates inadequacy of the white-rot/brown-rot paradigm for wood decay fungi.</title>
        <authorList>
            <person name="Riley R."/>
            <person name="Salamov A.A."/>
            <person name="Brown D.W."/>
            <person name="Nagy L.G."/>
            <person name="Floudas D."/>
            <person name="Held B.W."/>
            <person name="Levasseur A."/>
            <person name="Lombard V."/>
            <person name="Morin E."/>
            <person name="Otillar R."/>
            <person name="Lindquist E.A."/>
            <person name="Sun H."/>
            <person name="LaButti K.M."/>
            <person name="Schmutz J."/>
            <person name="Jabbour D."/>
            <person name="Luo H."/>
            <person name="Baker S.E."/>
            <person name="Pisabarro A.G."/>
            <person name="Walton J.D."/>
            <person name="Blanchette R.A."/>
            <person name="Henrissat B."/>
            <person name="Martin F."/>
            <person name="Cullen D."/>
            <person name="Hibbett D.S."/>
            <person name="Grigoriev I.V."/>
        </authorList>
    </citation>
    <scope>NUCLEOTIDE SEQUENCE [LARGE SCALE GENOMIC DNA]</scope>
    <source>
        <strain evidence="2">MUCL 33604</strain>
    </source>
</reference>
<dbReference type="InParanoid" id="A0A067PHH9"/>
<dbReference type="Proteomes" id="UP000027265">
    <property type="component" value="Unassembled WGS sequence"/>
</dbReference>
<dbReference type="HOGENOM" id="CLU_2469416_0_0_1"/>
<accession>A0A067PHH9</accession>
<evidence type="ECO:0000313" key="1">
    <source>
        <dbReference type="EMBL" id="KDQ50437.1"/>
    </source>
</evidence>
<keyword evidence="2" id="KW-1185">Reference proteome</keyword>
<dbReference type="AlphaFoldDB" id="A0A067PHH9"/>
<sequence>MMNSMEPLRTNYEYRRGAGTKRSCLYTWTKGYLRWLRIMLRVGRGGNNVYNGWLSVSGLDGIRSSRGFQGYKEWLRRWSAAKEHDTCT</sequence>
<gene>
    <name evidence="1" type="ORF">JAAARDRAFT_584892</name>
</gene>
<evidence type="ECO:0000313" key="2">
    <source>
        <dbReference type="Proteomes" id="UP000027265"/>
    </source>
</evidence>
<dbReference type="EMBL" id="KL197760">
    <property type="protein sequence ID" value="KDQ50437.1"/>
    <property type="molecule type" value="Genomic_DNA"/>
</dbReference>
<protein>
    <submittedName>
        <fullName evidence="1">Uncharacterized protein</fullName>
    </submittedName>
</protein>
<organism evidence="1 2">
    <name type="scientific">Jaapia argillacea MUCL 33604</name>
    <dbReference type="NCBI Taxonomy" id="933084"/>
    <lineage>
        <taxon>Eukaryota</taxon>
        <taxon>Fungi</taxon>
        <taxon>Dikarya</taxon>
        <taxon>Basidiomycota</taxon>
        <taxon>Agaricomycotina</taxon>
        <taxon>Agaricomycetes</taxon>
        <taxon>Agaricomycetidae</taxon>
        <taxon>Jaapiales</taxon>
        <taxon>Jaapiaceae</taxon>
        <taxon>Jaapia</taxon>
    </lineage>
</organism>